<dbReference type="PROSITE" id="PS00018">
    <property type="entry name" value="EF_HAND_1"/>
    <property type="match status" value="1"/>
</dbReference>
<accession>A0A1M7HH45</accession>
<dbReference type="InterPro" id="IPR016134">
    <property type="entry name" value="Dockerin_dom"/>
</dbReference>
<dbReference type="Proteomes" id="UP000184394">
    <property type="component" value="Unassembled WGS sequence"/>
</dbReference>
<gene>
    <name evidence="2" type="ORF">SAMN04487860_102336</name>
</gene>
<evidence type="ECO:0000313" key="2">
    <source>
        <dbReference type="EMBL" id="SHM27477.1"/>
    </source>
</evidence>
<dbReference type="AlphaFoldDB" id="A0A1M7HH45"/>
<name>A0A1M7HH45_RUMFL</name>
<dbReference type="PROSITE" id="PS51766">
    <property type="entry name" value="DOCKERIN"/>
    <property type="match status" value="1"/>
</dbReference>
<sequence length="133" mass="14385">EVKPTSKDSGTIEFKGIESGKAWVTITYEDEEAIKSQTLDFIISDEEYHDENNTSSDVIKGDANCDGTVDMGDVVLIMQALANPNKYGVNGSNELHITLQGAENGDVDTSVKGLTVGDALKIQRYLLGDEKSL</sequence>
<evidence type="ECO:0000313" key="3">
    <source>
        <dbReference type="Proteomes" id="UP000184394"/>
    </source>
</evidence>
<reference evidence="2 3" key="1">
    <citation type="submission" date="2016-11" db="EMBL/GenBank/DDBJ databases">
        <authorList>
            <person name="Jaros S."/>
            <person name="Januszkiewicz K."/>
            <person name="Wedrychowicz H."/>
        </authorList>
    </citation>
    <scope>NUCLEOTIDE SEQUENCE [LARGE SCALE GENOMIC DNA]</scope>
    <source>
        <strain evidence="2 3">Y1</strain>
    </source>
</reference>
<proteinExistence type="predicted"/>
<feature type="domain" description="Dockerin" evidence="1">
    <location>
        <begin position="56"/>
        <end position="133"/>
    </location>
</feature>
<dbReference type="Gene3D" id="1.10.1330.10">
    <property type="entry name" value="Dockerin domain"/>
    <property type="match status" value="1"/>
</dbReference>
<organism evidence="2 3">
    <name type="scientific">Ruminococcus flavefaciens</name>
    <dbReference type="NCBI Taxonomy" id="1265"/>
    <lineage>
        <taxon>Bacteria</taxon>
        <taxon>Bacillati</taxon>
        <taxon>Bacillota</taxon>
        <taxon>Clostridia</taxon>
        <taxon>Eubacteriales</taxon>
        <taxon>Oscillospiraceae</taxon>
        <taxon>Ruminococcus</taxon>
    </lineage>
</organism>
<dbReference type="EMBL" id="FRCT01000002">
    <property type="protein sequence ID" value="SHM27477.1"/>
    <property type="molecule type" value="Genomic_DNA"/>
</dbReference>
<feature type="non-terminal residue" evidence="2">
    <location>
        <position position="1"/>
    </location>
</feature>
<dbReference type="GO" id="GO:0000272">
    <property type="term" value="P:polysaccharide catabolic process"/>
    <property type="evidence" value="ECO:0007669"/>
    <property type="project" value="InterPro"/>
</dbReference>
<dbReference type="InterPro" id="IPR036439">
    <property type="entry name" value="Dockerin_dom_sf"/>
</dbReference>
<evidence type="ECO:0000259" key="1">
    <source>
        <dbReference type="PROSITE" id="PS51766"/>
    </source>
</evidence>
<dbReference type="InterPro" id="IPR018247">
    <property type="entry name" value="EF_Hand_1_Ca_BS"/>
</dbReference>
<protein>
    <recommendedName>
        <fullName evidence="1">Dockerin domain-containing protein</fullName>
    </recommendedName>
</protein>
<dbReference type="SUPFAM" id="SSF63446">
    <property type="entry name" value="Type I dockerin domain"/>
    <property type="match status" value="1"/>
</dbReference>